<reference evidence="1" key="1">
    <citation type="submission" date="2021-01" db="EMBL/GenBank/DDBJ databases">
        <authorList>
            <person name="Corre E."/>
            <person name="Pelletier E."/>
            <person name="Niang G."/>
            <person name="Scheremetjew M."/>
            <person name="Finn R."/>
            <person name="Kale V."/>
            <person name="Holt S."/>
            <person name="Cochrane G."/>
            <person name="Meng A."/>
            <person name="Brown T."/>
            <person name="Cohen L."/>
        </authorList>
    </citation>
    <scope>NUCLEOTIDE SEQUENCE</scope>
    <source>
        <strain evidence="1">CCAP1064/1</strain>
    </source>
</reference>
<dbReference type="AlphaFoldDB" id="A0A7S0C922"/>
<evidence type="ECO:0000313" key="1">
    <source>
        <dbReference type="EMBL" id="CAD8416186.1"/>
    </source>
</evidence>
<gene>
    <name evidence="1" type="ORF">PINE0816_LOCUS12321</name>
</gene>
<accession>A0A7S0C922</accession>
<proteinExistence type="predicted"/>
<sequence>MKHLILNDNEGDDNGRNEMRKKLSFVESKGFEKSHGTWSWSKCPSNVNLIPNPYQKHQCDMKFIKLREVFTQNSLGETKNDEKIVTIYIFVLLYAKRYP</sequence>
<organism evidence="1">
    <name type="scientific">Proboscia inermis</name>
    <dbReference type="NCBI Taxonomy" id="420281"/>
    <lineage>
        <taxon>Eukaryota</taxon>
        <taxon>Sar</taxon>
        <taxon>Stramenopiles</taxon>
        <taxon>Ochrophyta</taxon>
        <taxon>Bacillariophyta</taxon>
        <taxon>Coscinodiscophyceae</taxon>
        <taxon>Rhizosoleniophycidae</taxon>
        <taxon>Rhizosoleniales</taxon>
        <taxon>Rhizosoleniaceae</taxon>
        <taxon>Proboscia</taxon>
    </lineage>
</organism>
<name>A0A7S0C922_9STRA</name>
<protein>
    <submittedName>
        <fullName evidence="1">Uncharacterized protein</fullName>
    </submittedName>
</protein>
<dbReference type="EMBL" id="HBEL01026717">
    <property type="protein sequence ID" value="CAD8416186.1"/>
    <property type="molecule type" value="Transcribed_RNA"/>
</dbReference>